<sequence length="582" mass="62585">MDNTIFTPIAPSKFIVRNRVQKAVMLFGQKVEPGGSYDLMTIPYISESDIQHSLLKGTLRNKLSIGEIRVTDSNINLVQYSPEFTTFLQSIGITAGISPVSATGVANIAALSQLDDTVMSDGTTISVVTLADTFLLDKTNTQSIDGIIIVVTNSGTGRWVRCKHHSARWGEQYTWYIDADNGDDENKGDTALTALATFAECTRRMGTQVYYTAVTINILSDINEKDPMLLAAFMGYVTIQGVETTVATGTITDIVQWDHDPSDGYVAAGFITDSALSGDWSVAGSAGTSLIDKKIILTDGVSAGAYAYIIEDSGSPKEAYVSPWVNEDTWTEKQPSPGDAYKIVELPAFLQRYQVRQQNYWTYLKKLRFVSPTQYLQSLEANGNFIAMGCIFDGTYASQNGPVLGRTRGTYFVNCFLKSGLSAWSARSVIFVGSVFKNLGITHLTHGRVIIQGPLVFFNNSGPMTIPARENSMVVLQGYSLGVVCLGAQTNGSVVKLRDTSSLVIKEGSSVYSIGGSAGIGVWVSSAGTVVWMPAGSNANTVFSFESASDFKTGGTAKTIAELNTAGFFNSSNGARAVSTDD</sequence>
<evidence type="ECO:0000313" key="1">
    <source>
        <dbReference type="EMBL" id="KKN61010.1"/>
    </source>
</evidence>
<proteinExistence type="predicted"/>
<dbReference type="AlphaFoldDB" id="A0A0F9RX53"/>
<accession>A0A0F9RX53</accession>
<reference evidence="1" key="1">
    <citation type="journal article" date="2015" name="Nature">
        <title>Complex archaea that bridge the gap between prokaryotes and eukaryotes.</title>
        <authorList>
            <person name="Spang A."/>
            <person name="Saw J.H."/>
            <person name="Jorgensen S.L."/>
            <person name="Zaremba-Niedzwiedzka K."/>
            <person name="Martijn J."/>
            <person name="Lind A.E."/>
            <person name="van Eijk R."/>
            <person name="Schleper C."/>
            <person name="Guy L."/>
            <person name="Ettema T.J."/>
        </authorList>
    </citation>
    <scope>NUCLEOTIDE SEQUENCE</scope>
</reference>
<gene>
    <name evidence="1" type="ORF">LCGC14_0526350</name>
</gene>
<dbReference type="EMBL" id="LAZR01000675">
    <property type="protein sequence ID" value="KKN61010.1"/>
    <property type="molecule type" value="Genomic_DNA"/>
</dbReference>
<comment type="caution">
    <text evidence="1">The sequence shown here is derived from an EMBL/GenBank/DDBJ whole genome shotgun (WGS) entry which is preliminary data.</text>
</comment>
<name>A0A0F9RX53_9ZZZZ</name>
<protein>
    <submittedName>
        <fullName evidence="1">Uncharacterized protein</fullName>
    </submittedName>
</protein>
<organism evidence="1">
    <name type="scientific">marine sediment metagenome</name>
    <dbReference type="NCBI Taxonomy" id="412755"/>
    <lineage>
        <taxon>unclassified sequences</taxon>
        <taxon>metagenomes</taxon>
        <taxon>ecological metagenomes</taxon>
    </lineage>
</organism>